<dbReference type="PANTHER" id="PTHR31350:SF29">
    <property type="entry name" value="PROTEIN SIRB1 N-TERMINAL DOMAIN-CONTAINING PROTEIN"/>
    <property type="match status" value="1"/>
</dbReference>
<dbReference type="STRING" id="3988.B9RGA3"/>
<gene>
    <name evidence="1" type="ORF">RCOM_1452460</name>
</gene>
<keyword evidence="2" id="KW-1185">Reference proteome</keyword>
<organism evidence="1 2">
    <name type="scientific">Ricinus communis</name>
    <name type="common">Castor bean</name>
    <dbReference type="NCBI Taxonomy" id="3988"/>
    <lineage>
        <taxon>Eukaryota</taxon>
        <taxon>Viridiplantae</taxon>
        <taxon>Streptophyta</taxon>
        <taxon>Embryophyta</taxon>
        <taxon>Tracheophyta</taxon>
        <taxon>Spermatophyta</taxon>
        <taxon>Magnoliopsida</taxon>
        <taxon>eudicotyledons</taxon>
        <taxon>Gunneridae</taxon>
        <taxon>Pentapetalae</taxon>
        <taxon>rosids</taxon>
        <taxon>fabids</taxon>
        <taxon>Malpighiales</taxon>
        <taxon>Euphorbiaceae</taxon>
        <taxon>Acalyphoideae</taxon>
        <taxon>Acalypheae</taxon>
        <taxon>Ricinus</taxon>
    </lineage>
</organism>
<dbReference type="eggNOG" id="ENOG502QTEM">
    <property type="taxonomic scope" value="Eukaryota"/>
</dbReference>
<proteinExistence type="predicted"/>
<evidence type="ECO:0000313" key="1">
    <source>
        <dbReference type="EMBL" id="EEF49558.1"/>
    </source>
</evidence>
<dbReference type="PANTHER" id="PTHR31350">
    <property type="entry name" value="SI:DKEY-261L7.2"/>
    <property type="match status" value="1"/>
</dbReference>
<dbReference type="AlphaFoldDB" id="B9RGA3"/>
<dbReference type="InParanoid" id="B9RGA3"/>
<reference evidence="2" key="1">
    <citation type="journal article" date="2010" name="Nat. Biotechnol.">
        <title>Draft genome sequence of the oilseed species Ricinus communis.</title>
        <authorList>
            <person name="Chan A.P."/>
            <person name="Crabtree J."/>
            <person name="Zhao Q."/>
            <person name="Lorenzi H."/>
            <person name="Orvis J."/>
            <person name="Puiu D."/>
            <person name="Melake-Berhan A."/>
            <person name="Jones K.M."/>
            <person name="Redman J."/>
            <person name="Chen G."/>
            <person name="Cahoon E.B."/>
            <person name="Gedil M."/>
            <person name="Stanke M."/>
            <person name="Haas B.J."/>
            <person name="Wortman J.R."/>
            <person name="Fraser-Liggett C.M."/>
            <person name="Ravel J."/>
            <person name="Rabinowicz P.D."/>
        </authorList>
    </citation>
    <scope>NUCLEOTIDE SEQUENCE [LARGE SCALE GENOMIC DNA]</scope>
    <source>
        <strain evidence="2">cv. Hale</strain>
    </source>
</reference>
<evidence type="ECO:0000313" key="2">
    <source>
        <dbReference type="Proteomes" id="UP000008311"/>
    </source>
</evidence>
<evidence type="ECO:0008006" key="3">
    <source>
        <dbReference type="Google" id="ProtNLM"/>
    </source>
</evidence>
<sequence>MEDHQPMTTNSFYKMPWILLESTPPMPEYFSILFHFTDARKGFLTEIENLSQIERAASISINRCVDLGRTALYIAAEDDSLVSRSSVPLPVDAFIKVLDDLSLGYCSHYSLSFRDSPESFINSLETYLYVKKVLMHLSGSAALLSLIYSEVLKMLRLWDLFDFDYEIFFPHELHALPRGYDKQKSTESDQKHIMITQTLLEEILRDLKEAFWPFPFDSSKSLFLRGAHAASYIDKSSNDGEESSFQLASIKTAQYRFATNVRFGDMRRALAACERLILLESDPKEFRDYSILLYHCGFYEESWKFLKLYEDIKSSSLEKQSSNKYSNPEEDAAEKLMSRLNFILMEKSWSKPSNS</sequence>
<name>B9RGA3_RICCO</name>
<accession>B9RGA3</accession>
<dbReference type="Proteomes" id="UP000008311">
    <property type="component" value="Unassembled WGS sequence"/>
</dbReference>
<dbReference type="EMBL" id="EQ973778">
    <property type="protein sequence ID" value="EEF49558.1"/>
    <property type="molecule type" value="Genomic_DNA"/>
</dbReference>
<protein>
    <recommendedName>
        <fullName evidence="3">Protein SirB1 N-terminal domain-containing protein</fullName>
    </recommendedName>
</protein>